<dbReference type="AlphaFoldDB" id="A0A0G3FYB3"/>
<evidence type="ECO:0000313" key="3">
    <source>
        <dbReference type="EMBL" id="AKJ93995.1"/>
    </source>
</evidence>
<protein>
    <recommendedName>
        <fullName evidence="2">DUF4426 domain-containing protein</fullName>
    </recommendedName>
</protein>
<dbReference type="Proteomes" id="UP000064201">
    <property type="component" value="Chromosome"/>
</dbReference>
<feature type="chain" id="PRO_5002553645" description="DUF4426 domain-containing protein" evidence="1">
    <location>
        <begin position="28"/>
        <end position="150"/>
    </location>
</feature>
<sequence length="150" mass="16479">MARVHRVISGFLVALAAVALGSSIASANEAEFDNYVVHYNVINTTFLSPEVARAYDVRRSSNRAMVNVSVMERGDNGLQAVSAEVTGSATNLNDQMRNLRFREIQDGDAIYFLSEVTVRSGETLEFAIDVAPAGSERVLPVRFSRDFFVD</sequence>
<feature type="signal peptide" evidence="1">
    <location>
        <begin position="1"/>
        <end position="27"/>
    </location>
</feature>
<dbReference type="InterPro" id="IPR025218">
    <property type="entry name" value="DUF4426"/>
</dbReference>
<dbReference type="KEGG" id="tvr:TVD_00815"/>
<dbReference type="RefSeq" id="WP_024326862.1">
    <property type="nucleotide sequence ID" value="NZ_CP011367.1"/>
</dbReference>
<evidence type="ECO:0000313" key="4">
    <source>
        <dbReference type="Proteomes" id="UP000064201"/>
    </source>
</evidence>
<evidence type="ECO:0000259" key="2">
    <source>
        <dbReference type="Pfam" id="PF14467"/>
    </source>
</evidence>
<dbReference type="OrthoDB" id="8563353at2"/>
<gene>
    <name evidence="3" type="ORF">TVD_00815</name>
</gene>
<dbReference type="STRING" id="106634.TVD_00815"/>
<dbReference type="EMBL" id="CP011367">
    <property type="protein sequence ID" value="AKJ93995.1"/>
    <property type="molecule type" value="Genomic_DNA"/>
</dbReference>
<organism evidence="3 4">
    <name type="scientific">Thioalkalivibrio versutus</name>
    <dbReference type="NCBI Taxonomy" id="106634"/>
    <lineage>
        <taxon>Bacteria</taxon>
        <taxon>Pseudomonadati</taxon>
        <taxon>Pseudomonadota</taxon>
        <taxon>Gammaproteobacteria</taxon>
        <taxon>Chromatiales</taxon>
        <taxon>Ectothiorhodospiraceae</taxon>
        <taxon>Thioalkalivibrio</taxon>
    </lineage>
</organism>
<keyword evidence="4" id="KW-1185">Reference proteome</keyword>
<feature type="domain" description="DUF4426" evidence="2">
    <location>
        <begin position="31"/>
        <end position="150"/>
    </location>
</feature>
<name>A0A0G3FYB3_9GAMM</name>
<keyword evidence="1" id="KW-0732">Signal</keyword>
<proteinExistence type="predicted"/>
<reference evidence="3 4" key="1">
    <citation type="submission" date="2015-04" db="EMBL/GenBank/DDBJ databases">
        <title>Complete Sequence for the Genome of the Thioalkalivibrio versutus D301.</title>
        <authorList>
            <person name="Mu T."/>
            <person name="Zhou J."/>
            <person name="Xu X."/>
        </authorList>
    </citation>
    <scope>NUCLEOTIDE SEQUENCE [LARGE SCALE GENOMIC DNA]</scope>
    <source>
        <strain evidence="3 4">D301</strain>
    </source>
</reference>
<evidence type="ECO:0000256" key="1">
    <source>
        <dbReference type="SAM" id="SignalP"/>
    </source>
</evidence>
<dbReference type="Gene3D" id="2.60.40.3340">
    <property type="entry name" value="Domain of unknown function DUF4426"/>
    <property type="match status" value="1"/>
</dbReference>
<dbReference type="Pfam" id="PF14467">
    <property type="entry name" value="DUF4426"/>
    <property type="match status" value="1"/>
</dbReference>
<dbReference type="PATRIC" id="fig|106634.4.peg.166"/>
<accession>A0A0G3FYB3</accession>